<evidence type="ECO:0000313" key="9">
    <source>
        <dbReference type="Proteomes" id="UP001165342"/>
    </source>
</evidence>
<dbReference type="Pfam" id="PF00708">
    <property type="entry name" value="Acylphosphatase"/>
    <property type="match status" value="1"/>
</dbReference>
<dbReference type="InterPro" id="IPR036046">
    <property type="entry name" value="Acylphosphatase-like_dom_sf"/>
</dbReference>
<comment type="catalytic activity">
    <reaction evidence="3 4 5">
        <text>an acyl phosphate + H2O = a carboxylate + phosphate + H(+)</text>
        <dbReference type="Rhea" id="RHEA:14965"/>
        <dbReference type="ChEBI" id="CHEBI:15377"/>
        <dbReference type="ChEBI" id="CHEBI:15378"/>
        <dbReference type="ChEBI" id="CHEBI:29067"/>
        <dbReference type="ChEBI" id="CHEBI:43474"/>
        <dbReference type="ChEBI" id="CHEBI:59918"/>
        <dbReference type="EC" id="3.6.1.7"/>
    </reaction>
</comment>
<reference evidence="8" key="1">
    <citation type="submission" date="2022-05" db="EMBL/GenBank/DDBJ databases">
        <authorList>
            <person name="Jo J.-H."/>
            <person name="Im W.-T."/>
        </authorList>
    </citation>
    <scope>NUCLEOTIDE SEQUENCE</scope>
    <source>
        <strain evidence="8">SE220</strain>
    </source>
</reference>
<feature type="active site" evidence="4">
    <location>
        <position position="38"/>
    </location>
</feature>
<dbReference type="EMBL" id="JAMGBE010000001">
    <property type="protein sequence ID" value="MCL6728990.1"/>
    <property type="molecule type" value="Genomic_DNA"/>
</dbReference>
<feature type="domain" description="Acylphosphatase-like" evidence="7">
    <location>
        <begin position="5"/>
        <end position="91"/>
    </location>
</feature>
<comment type="similarity">
    <text evidence="1 6">Belongs to the acylphosphatase family.</text>
</comment>
<dbReference type="PANTHER" id="PTHR47268:SF4">
    <property type="entry name" value="ACYLPHOSPHATASE"/>
    <property type="match status" value="1"/>
</dbReference>
<dbReference type="InterPro" id="IPR001792">
    <property type="entry name" value="Acylphosphatase-like_dom"/>
</dbReference>
<organism evidence="8 9">
    <name type="scientific">Sphingomonas hankyongi</name>
    <dbReference type="NCBI Taxonomy" id="2908209"/>
    <lineage>
        <taxon>Bacteria</taxon>
        <taxon>Pseudomonadati</taxon>
        <taxon>Pseudomonadota</taxon>
        <taxon>Alphaproteobacteria</taxon>
        <taxon>Sphingomonadales</taxon>
        <taxon>Sphingomonadaceae</taxon>
        <taxon>Sphingomonas</taxon>
    </lineage>
</organism>
<dbReference type="Gene3D" id="3.30.70.100">
    <property type="match status" value="1"/>
</dbReference>
<evidence type="ECO:0000256" key="6">
    <source>
        <dbReference type="RuleBase" id="RU004168"/>
    </source>
</evidence>
<evidence type="ECO:0000313" key="8">
    <source>
        <dbReference type="EMBL" id="MCL6728990.1"/>
    </source>
</evidence>
<dbReference type="PROSITE" id="PS51160">
    <property type="entry name" value="ACYLPHOSPHATASE_3"/>
    <property type="match status" value="1"/>
</dbReference>
<proteinExistence type="inferred from homology"/>
<keyword evidence="4 5" id="KW-0378">Hydrolase</keyword>
<sequence length="91" mass="10359">MPTVARHVRVAGRVQGVFFRAWTRDEARQLGVHGWVRNCDDGSVEAHVEGEDDSVERLLTLMRDGPAHAKVETFETEEAEPAGYREFEVRH</sequence>
<dbReference type="SUPFAM" id="SSF54975">
    <property type="entry name" value="Acylphosphatase/BLUF domain-like"/>
    <property type="match status" value="1"/>
</dbReference>
<name>A0ABT0S0A0_9SPHN</name>
<dbReference type="InterPro" id="IPR020456">
    <property type="entry name" value="Acylphosphatase"/>
</dbReference>
<dbReference type="InterPro" id="IPR017968">
    <property type="entry name" value="Acylphosphatase_CS"/>
</dbReference>
<dbReference type="RefSeq" id="WP_249830480.1">
    <property type="nucleotide sequence ID" value="NZ_JAMGBE010000001.1"/>
</dbReference>
<evidence type="ECO:0000256" key="3">
    <source>
        <dbReference type="ARBA" id="ARBA00047645"/>
    </source>
</evidence>
<dbReference type="PANTHER" id="PTHR47268">
    <property type="entry name" value="ACYLPHOSPHATASE"/>
    <property type="match status" value="1"/>
</dbReference>
<keyword evidence="9" id="KW-1185">Reference proteome</keyword>
<evidence type="ECO:0000256" key="2">
    <source>
        <dbReference type="ARBA" id="ARBA00012150"/>
    </source>
</evidence>
<evidence type="ECO:0000256" key="1">
    <source>
        <dbReference type="ARBA" id="ARBA00005614"/>
    </source>
</evidence>
<dbReference type="PROSITE" id="PS00150">
    <property type="entry name" value="ACYLPHOSPHATASE_1"/>
    <property type="match status" value="1"/>
</dbReference>
<dbReference type="PRINTS" id="PR00112">
    <property type="entry name" value="ACYLPHPHTASE"/>
</dbReference>
<comment type="caution">
    <text evidence="8">The sequence shown here is derived from an EMBL/GenBank/DDBJ whole genome shotgun (WGS) entry which is preliminary data.</text>
</comment>
<dbReference type="Proteomes" id="UP001165342">
    <property type="component" value="Unassembled WGS sequence"/>
</dbReference>
<accession>A0ABT0S0A0</accession>
<evidence type="ECO:0000259" key="7">
    <source>
        <dbReference type="PROSITE" id="PS51160"/>
    </source>
</evidence>
<evidence type="ECO:0000256" key="4">
    <source>
        <dbReference type="PROSITE-ProRule" id="PRU00520"/>
    </source>
</evidence>
<gene>
    <name evidence="8" type="ORF">LZ538_02835</name>
</gene>
<dbReference type="PROSITE" id="PS00151">
    <property type="entry name" value="ACYLPHOSPHATASE_2"/>
    <property type="match status" value="1"/>
</dbReference>
<protein>
    <recommendedName>
        <fullName evidence="2 4">Acylphosphatase</fullName>
        <ecNumber evidence="2 4">3.6.1.7</ecNumber>
    </recommendedName>
</protein>
<feature type="active site" evidence="4">
    <location>
        <position position="20"/>
    </location>
</feature>
<evidence type="ECO:0000256" key="5">
    <source>
        <dbReference type="RuleBase" id="RU000553"/>
    </source>
</evidence>
<dbReference type="EC" id="3.6.1.7" evidence="2 4"/>